<feature type="non-terminal residue" evidence="3">
    <location>
        <position position="1"/>
    </location>
</feature>
<gene>
    <name evidence="3" type="ORF">TPC1_12286</name>
</gene>
<dbReference type="InterPro" id="IPR011990">
    <property type="entry name" value="TPR-like_helical_dom_sf"/>
</dbReference>
<dbReference type="CDD" id="cd06257">
    <property type="entry name" value="DnaJ"/>
    <property type="match status" value="1"/>
</dbReference>
<accession>A0A146KG82</accession>
<dbReference type="Gene3D" id="1.25.40.10">
    <property type="entry name" value="Tetratricopeptide repeat domain"/>
    <property type="match status" value="1"/>
</dbReference>
<dbReference type="SUPFAM" id="SSF48452">
    <property type="entry name" value="TPR-like"/>
    <property type="match status" value="1"/>
</dbReference>
<dbReference type="PRINTS" id="PR00625">
    <property type="entry name" value="JDOMAIN"/>
</dbReference>
<sequence>LNDNFDDFKMQGIKSMKNKNYDESLKMFDKAINEKADQLSFYFRATIHETKNNIQLAVSDYQNAIKTGGSLTQKSQNRLFELCSSYCDIHCGVESFEYAVYQQLQQKIMQRNQILKSTEINQIQIFSQQNCGRDQQLLSYFLKQSLIQQNTQQAQNAIILLKQVSSSKYELQVIYDIFCIFEQLNHDNLEHAIEISEKQKSEIIFIQLKKYLQQIQNLITISLQGGMINQTEIIFVDKFLRYLNSNIYAVFGEYFKLTFPQPTMTLISMLNQYASQQCHNNEFCDFVNIQTDFNNFAQQFTTLSLADKQNQFGQLIQRLKDLKSKYSQKQVENLLLKMETYFNLIGQEEIKNEFPNFYQVLGLSRNASQSQIKQQYFGLAKQFHPDRVPKNATIMEKKDFEMKYQKIARAYDVLSDIDKKLLFDNNQFGLEEKQQKMNQQQLIKQGWRNQILHR</sequence>
<dbReference type="InterPro" id="IPR051938">
    <property type="entry name" value="Apopto_cytoskel_mod"/>
</dbReference>
<dbReference type="InterPro" id="IPR036869">
    <property type="entry name" value="J_dom_sf"/>
</dbReference>
<dbReference type="EMBL" id="GDID01001712">
    <property type="protein sequence ID" value="JAP94894.1"/>
    <property type="molecule type" value="Transcribed_RNA"/>
</dbReference>
<feature type="domain" description="J" evidence="2">
    <location>
        <begin position="356"/>
        <end position="427"/>
    </location>
</feature>
<dbReference type="InterPro" id="IPR018253">
    <property type="entry name" value="DnaJ_domain_CS"/>
</dbReference>
<reference evidence="3" key="1">
    <citation type="submission" date="2015-07" db="EMBL/GenBank/DDBJ databases">
        <title>Adaptation to a free-living lifestyle via gene acquisitions in the diplomonad Trepomonas sp. PC1.</title>
        <authorList>
            <person name="Xu F."/>
            <person name="Jerlstrom-Hultqvist J."/>
            <person name="Kolisko M."/>
            <person name="Simpson A.G.B."/>
            <person name="Roger A.J."/>
            <person name="Svard S.G."/>
            <person name="Andersson J.O."/>
        </authorList>
    </citation>
    <scope>NUCLEOTIDE SEQUENCE</scope>
    <source>
        <strain evidence="3">PC1</strain>
    </source>
</reference>
<dbReference type="SUPFAM" id="SSF46565">
    <property type="entry name" value="Chaperone J-domain"/>
    <property type="match status" value="1"/>
</dbReference>
<organism evidence="3">
    <name type="scientific">Trepomonas sp. PC1</name>
    <dbReference type="NCBI Taxonomy" id="1076344"/>
    <lineage>
        <taxon>Eukaryota</taxon>
        <taxon>Metamonada</taxon>
        <taxon>Diplomonadida</taxon>
        <taxon>Hexamitidae</taxon>
        <taxon>Hexamitinae</taxon>
        <taxon>Trepomonas</taxon>
    </lineage>
</organism>
<dbReference type="SMART" id="SM00271">
    <property type="entry name" value="DnaJ"/>
    <property type="match status" value="1"/>
</dbReference>
<dbReference type="PANTHER" id="PTHR44145:SF3">
    <property type="entry name" value="DNAJ HOMOLOG SUBFAMILY A MEMBER 3, MITOCHONDRIAL"/>
    <property type="match status" value="1"/>
</dbReference>
<evidence type="ECO:0000256" key="1">
    <source>
        <dbReference type="ARBA" id="ARBA00023186"/>
    </source>
</evidence>
<dbReference type="Gene3D" id="1.10.287.110">
    <property type="entry name" value="DnaJ domain"/>
    <property type="match status" value="1"/>
</dbReference>
<dbReference type="PROSITE" id="PS00636">
    <property type="entry name" value="DNAJ_1"/>
    <property type="match status" value="1"/>
</dbReference>
<dbReference type="PROSITE" id="PS50076">
    <property type="entry name" value="DNAJ_2"/>
    <property type="match status" value="1"/>
</dbReference>
<protein>
    <submittedName>
        <fullName evidence="3">Chaperone protein dnaJ</fullName>
    </submittedName>
</protein>
<dbReference type="InterPro" id="IPR001623">
    <property type="entry name" value="DnaJ_domain"/>
</dbReference>
<dbReference type="Pfam" id="PF00226">
    <property type="entry name" value="DnaJ"/>
    <property type="match status" value="1"/>
</dbReference>
<dbReference type="AlphaFoldDB" id="A0A146KG82"/>
<evidence type="ECO:0000313" key="3">
    <source>
        <dbReference type="EMBL" id="JAP94894.1"/>
    </source>
</evidence>
<name>A0A146KG82_9EUKA</name>
<keyword evidence="1" id="KW-0143">Chaperone</keyword>
<evidence type="ECO:0000259" key="2">
    <source>
        <dbReference type="PROSITE" id="PS50076"/>
    </source>
</evidence>
<dbReference type="PANTHER" id="PTHR44145">
    <property type="entry name" value="DNAJ HOMOLOG SUBFAMILY A MEMBER 3, MITOCHONDRIAL"/>
    <property type="match status" value="1"/>
</dbReference>
<proteinExistence type="predicted"/>